<dbReference type="EMBL" id="LVLJ01001211">
    <property type="protein sequence ID" value="OAE30944.1"/>
    <property type="molecule type" value="Genomic_DNA"/>
</dbReference>
<keyword evidence="2" id="KW-1185">Reference proteome</keyword>
<comment type="caution">
    <text evidence="1">The sequence shown here is derived from an EMBL/GenBank/DDBJ whole genome shotgun (WGS) entry which is preliminary data.</text>
</comment>
<dbReference type="Proteomes" id="UP000077202">
    <property type="component" value="Unassembled WGS sequence"/>
</dbReference>
<organism evidence="1 2">
    <name type="scientific">Marchantia polymorpha subsp. ruderalis</name>
    <dbReference type="NCBI Taxonomy" id="1480154"/>
    <lineage>
        <taxon>Eukaryota</taxon>
        <taxon>Viridiplantae</taxon>
        <taxon>Streptophyta</taxon>
        <taxon>Embryophyta</taxon>
        <taxon>Marchantiophyta</taxon>
        <taxon>Marchantiopsida</taxon>
        <taxon>Marchantiidae</taxon>
        <taxon>Marchantiales</taxon>
        <taxon>Marchantiaceae</taxon>
        <taxon>Marchantia</taxon>
    </lineage>
</organism>
<sequence>MIRQDLGSPRESSSDDLRDVFAPWILASASAQQQQQTYNIWRLLANNLSPLKLEVRVCTVVGCYIRSPQSINTLGPKSVALYGVDDPFQKAYMVITDLKSGRKLARTLWTGQLDASNPANILSVVPKSASVTEIWFSDLSGKNVLLGVLQ</sequence>
<gene>
    <name evidence="1" type="ORF">AXG93_2018s1110</name>
</gene>
<accession>A0A176WDF3</accession>
<evidence type="ECO:0000313" key="2">
    <source>
        <dbReference type="Proteomes" id="UP000077202"/>
    </source>
</evidence>
<name>A0A176WDF3_MARPO</name>
<reference evidence="1" key="1">
    <citation type="submission" date="2016-03" db="EMBL/GenBank/DDBJ databases">
        <title>Mechanisms controlling the formation of the plant cell surface in tip-growing cells are functionally conserved among land plants.</title>
        <authorList>
            <person name="Honkanen S."/>
            <person name="Jones V.A."/>
            <person name="Morieri G."/>
            <person name="Champion C."/>
            <person name="Hetherington A.J."/>
            <person name="Kelly S."/>
            <person name="Saint-Marcoux D."/>
            <person name="Proust H."/>
            <person name="Prescott H."/>
            <person name="Dolan L."/>
        </authorList>
    </citation>
    <scope>NUCLEOTIDE SEQUENCE [LARGE SCALE GENOMIC DNA]</scope>
    <source>
        <tissue evidence="1">Whole gametophyte</tissue>
    </source>
</reference>
<dbReference type="AlphaFoldDB" id="A0A176WDF3"/>
<protein>
    <submittedName>
        <fullName evidence="1">Uncharacterized protein</fullName>
    </submittedName>
</protein>
<evidence type="ECO:0000313" key="1">
    <source>
        <dbReference type="EMBL" id="OAE30944.1"/>
    </source>
</evidence>
<proteinExistence type="predicted"/>